<accession>A0A813LQ19</accession>
<evidence type="ECO:0000259" key="2">
    <source>
        <dbReference type="Pfam" id="PF04059"/>
    </source>
</evidence>
<evidence type="ECO:0000256" key="1">
    <source>
        <dbReference type="SAM" id="MobiDB-lite"/>
    </source>
</evidence>
<feature type="compositionally biased region" description="Polar residues" evidence="1">
    <location>
        <begin position="71"/>
        <end position="81"/>
    </location>
</feature>
<dbReference type="InterPro" id="IPR012677">
    <property type="entry name" value="Nucleotide-bd_a/b_plait_sf"/>
</dbReference>
<evidence type="ECO:0000313" key="3">
    <source>
        <dbReference type="EMBL" id="CAE8735245.1"/>
    </source>
</evidence>
<dbReference type="SUPFAM" id="SSF54928">
    <property type="entry name" value="RNA-binding domain, RBD"/>
    <property type="match status" value="1"/>
</dbReference>
<sequence length="375" mass="41288">MRAVVKNTFVTLVDAEDLEDPHAARGDARGRARSAGPTVARSGQGEAWHISEGKAAQESLEKLNDLLKRQTGQQVNAPTADSDNEHKGPSVQELRHLQQRLSEMTKSSPPMKPMGMGGKRILSNSSVSTMGSDCEVQERNLMPSTMGMRKAQSSGSVSSMASDMFFEDFVPLEELGGAGFGPIFQKAYSIPEESSQGPQALHGQSWHCQGRVASSRDGTKAEFCHNLVPKNTNLAEEFAKSKLEGPPTTMMIRNIPNRYTQRELIKEMDGMGFEDTYDFFYLPIDKGTLCNVGYAFVNFIAPGHAQRCMEGFDNYTFKKYRKARGKIATVSVAHLQGLEANARHYQNSAVNGAPRIKERRGPIIMSPGTSHFIHN</sequence>
<protein>
    <recommendedName>
        <fullName evidence="2">Mei2-like C-terminal RNA recognition motif domain-containing protein</fullName>
    </recommendedName>
</protein>
<dbReference type="GO" id="GO:0003676">
    <property type="term" value="F:nucleic acid binding"/>
    <property type="evidence" value="ECO:0007669"/>
    <property type="project" value="InterPro"/>
</dbReference>
<organism evidence="3 4">
    <name type="scientific">Polarella glacialis</name>
    <name type="common">Dinoflagellate</name>
    <dbReference type="NCBI Taxonomy" id="89957"/>
    <lineage>
        <taxon>Eukaryota</taxon>
        <taxon>Sar</taxon>
        <taxon>Alveolata</taxon>
        <taxon>Dinophyceae</taxon>
        <taxon>Suessiales</taxon>
        <taxon>Suessiaceae</taxon>
        <taxon>Polarella</taxon>
    </lineage>
</organism>
<dbReference type="InterPro" id="IPR035979">
    <property type="entry name" value="RBD_domain_sf"/>
</dbReference>
<proteinExistence type="predicted"/>
<dbReference type="AlphaFoldDB" id="A0A813LQ19"/>
<reference evidence="3" key="1">
    <citation type="submission" date="2021-02" db="EMBL/GenBank/DDBJ databases">
        <authorList>
            <person name="Dougan E. K."/>
            <person name="Rhodes N."/>
            <person name="Thang M."/>
            <person name="Chan C."/>
        </authorList>
    </citation>
    <scope>NUCLEOTIDE SEQUENCE</scope>
</reference>
<dbReference type="Pfam" id="PF04059">
    <property type="entry name" value="RRM_2"/>
    <property type="match status" value="1"/>
</dbReference>
<name>A0A813LQ19_POLGL</name>
<feature type="region of interest" description="Disordered" evidence="1">
    <location>
        <begin position="71"/>
        <end position="90"/>
    </location>
</feature>
<feature type="domain" description="Mei2-like C-terminal RNA recognition motif" evidence="2">
    <location>
        <begin position="248"/>
        <end position="346"/>
    </location>
</feature>
<feature type="region of interest" description="Disordered" evidence="1">
    <location>
        <begin position="21"/>
        <end position="48"/>
    </location>
</feature>
<feature type="compositionally biased region" description="Basic and acidic residues" evidence="1">
    <location>
        <begin position="21"/>
        <end position="30"/>
    </location>
</feature>
<dbReference type="CDD" id="cd12277">
    <property type="entry name" value="RRM3_MEI2_EAR1_like"/>
    <property type="match status" value="1"/>
</dbReference>
<gene>
    <name evidence="3" type="ORF">PGLA2088_LOCUS47733</name>
</gene>
<dbReference type="EMBL" id="CAJNNW010036527">
    <property type="protein sequence ID" value="CAE8735245.1"/>
    <property type="molecule type" value="Genomic_DNA"/>
</dbReference>
<evidence type="ECO:0000313" key="4">
    <source>
        <dbReference type="Proteomes" id="UP000626109"/>
    </source>
</evidence>
<dbReference type="Proteomes" id="UP000626109">
    <property type="component" value="Unassembled WGS sequence"/>
</dbReference>
<dbReference type="Gene3D" id="3.30.70.330">
    <property type="match status" value="1"/>
</dbReference>
<dbReference type="InterPro" id="IPR007201">
    <property type="entry name" value="Mei2-like_Rrm_C"/>
</dbReference>
<comment type="caution">
    <text evidence="3">The sequence shown here is derived from an EMBL/GenBank/DDBJ whole genome shotgun (WGS) entry which is preliminary data.</text>
</comment>